<dbReference type="STRING" id="717774.Marme_3162"/>
<evidence type="ECO:0000256" key="10">
    <source>
        <dbReference type="ARBA" id="ARBA00022692"/>
    </source>
</evidence>
<dbReference type="EC" id="2.7.8.26" evidence="5 19"/>
<dbReference type="KEGG" id="mme:Marme_3162"/>
<comment type="function">
    <text evidence="14 19">Joins adenosylcobinamide-GDP and alpha-ribazole to generate adenosylcobalamin (Ado-cobalamin). Also synthesizes adenosylcobalamin 5'-phosphate from adenosylcobinamide-GDP and alpha-ribazole 5'-phosphate.</text>
</comment>
<keyword evidence="8 19" id="KW-0169">Cobalamin biosynthesis</keyword>
<dbReference type="RefSeq" id="WP_013662282.1">
    <property type="nucleotide sequence ID" value="NC_015276.1"/>
</dbReference>
<evidence type="ECO:0000256" key="13">
    <source>
        <dbReference type="ARBA" id="ARBA00023136"/>
    </source>
</evidence>
<comment type="pathway">
    <text evidence="3 19">Cofactor biosynthesis; adenosylcobalamin biosynthesis; adenosylcobalamin from cob(II)yrinate a,c-diamide: step 7/7.</text>
</comment>
<keyword evidence="12 19" id="KW-1133">Transmembrane helix</keyword>
<gene>
    <name evidence="19" type="primary">cobS</name>
    <name evidence="20" type="ordered locus">Marme_3162</name>
</gene>
<feature type="transmembrane region" description="Helical" evidence="19">
    <location>
        <begin position="111"/>
        <end position="130"/>
    </location>
</feature>
<evidence type="ECO:0000256" key="14">
    <source>
        <dbReference type="ARBA" id="ARBA00025228"/>
    </source>
</evidence>
<dbReference type="GO" id="GO:0008818">
    <property type="term" value="F:cobalamin 5'-phosphate synthase activity"/>
    <property type="evidence" value="ECO:0007669"/>
    <property type="project" value="UniProtKB-UniRule"/>
</dbReference>
<sequence>MVNKLSPYLTGFLRSVSTYTRIPVKANWEEQDGIAHPVCFLPWVGLIVAVLSAWPLLFFSWSDELQAIFMLLSAVLITGAFHEDGLLDSADGLVGGWNQEQRLAIMKDSRIGSFAAITVVFSILIKWWLLTQWIDNNEWQGGALSVLGGWIAVHVLARILPLLMMSSLSYVSSAQSKSASMIAKLSFRDWCVALSSLLLCFISVGLISLLLSIIALGIFFLIARVYLNRRIRGFNGDTLGAVEQISEALVIFSLLGFAA</sequence>
<dbReference type="AlphaFoldDB" id="F2K2Z1"/>
<keyword evidence="10 19" id="KW-0812">Transmembrane</keyword>
<name>F2K2Z1_MARM1</name>
<keyword evidence="21" id="KW-1185">Reference proteome</keyword>
<dbReference type="EMBL" id="CP002583">
    <property type="protein sequence ID" value="ADZ92380.1"/>
    <property type="molecule type" value="Genomic_DNA"/>
</dbReference>
<dbReference type="GO" id="GO:0005886">
    <property type="term" value="C:plasma membrane"/>
    <property type="evidence" value="ECO:0007669"/>
    <property type="project" value="UniProtKB-SubCell"/>
</dbReference>
<keyword evidence="9 19" id="KW-0808">Transferase</keyword>
<dbReference type="PANTHER" id="PTHR34148">
    <property type="entry name" value="ADENOSYLCOBINAMIDE-GDP RIBAZOLETRANSFERASE"/>
    <property type="match status" value="1"/>
</dbReference>
<proteinExistence type="inferred from homology"/>
<evidence type="ECO:0000256" key="6">
    <source>
        <dbReference type="ARBA" id="ARBA00015850"/>
    </source>
</evidence>
<keyword evidence="13 19" id="KW-0472">Membrane</keyword>
<keyword evidence="7 19" id="KW-1003">Cell membrane</keyword>
<evidence type="ECO:0000256" key="11">
    <source>
        <dbReference type="ARBA" id="ARBA00022842"/>
    </source>
</evidence>
<dbReference type="GO" id="GO:0051073">
    <property type="term" value="F:adenosylcobinamide-GDP ribazoletransferase activity"/>
    <property type="evidence" value="ECO:0007669"/>
    <property type="project" value="UniProtKB-UniRule"/>
</dbReference>
<dbReference type="GO" id="GO:0009236">
    <property type="term" value="P:cobalamin biosynthetic process"/>
    <property type="evidence" value="ECO:0007669"/>
    <property type="project" value="UniProtKB-UniRule"/>
</dbReference>
<evidence type="ECO:0000256" key="19">
    <source>
        <dbReference type="HAMAP-Rule" id="MF_00719"/>
    </source>
</evidence>
<keyword evidence="11 19" id="KW-0460">Magnesium</keyword>
<evidence type="ECO:0000256" key="5">
    <source>
        <dbReference type="ARBA" id="ARBA00013200"/>
    </source>
</evidence>
<comment type="subcellular location">
    <subcellularLocation>
        <location evidence="19">Cell inner membrane</location>
        <topology evidence="19">Multi-pass membrane protein</topology>
    </subcellularLocation>
    <subcellularLocation>
        <location evidence="2">Cell membrane</location>
        <topology evidence="2">Multi-pass membrane protein</topology>
    </subcellularLocation>
</comment>
<feature type="transmembrane region" description="Helical" evidence="19">
    <location>
        <begin position="40"/>
        <end position="61"/>
    </location>
</feature>
<comment type="cofactor">
    <cofactor evidence="1 19">
        <name>Mg(2+)</name>
        <dbReference type="ChEBI" id="CHEBI:18420"/>
    </cofactor>
</comment>
<feature type="transmembrane region" description="Helical" evidence="19">
    <location>
        <begin position="150"/>
        <end position="171"/>
    </location>
</feature>
<dbReference type="UniPathway" id="UPA00148">
    <property type="reaction ID" value="UER00238"/>
</dbReference>
<evidence type="ECO:0000256" key="15">
    <source>
        <dbReference type="ARBA" id="ARBA00032605"/>
    </source>
</evidence>
<dbReference type="PATRIC" id="fig|717774.3.peg.3253"/>
<feature type="transmembrane region" description="Helical" evidence="19">
    <location>
        <begin position="192"/>
        <end position="222"/>
    </location>
</feature>
<comment type="catalytic activity">
    <reaction evidence="18 19">
        <text>alpha-ribazole 5'-phosphate + adenosylcob(III)inamide-GDP = adenosylcob(III)alamin 5'-phosphate + GMP + H(+)</text>
        <dbReference type="Rhea" id="RHEA:23560"/>
        <dbReference type="ChEBI" id="CHEBI:15378"/>
        <dbReference type="ChEBI" id="CHEBI:57918"/>
        <dbReference type="ChEBI" id="CHEBI:58115"/>
        <dbReference type="ChEBI" id="CHEBI:60487"/>
        <dbReference type="ChEBI" id="CHEBI:60493"/>
        <dbReference type="EC" id="2.7.8.26"/>
    </reaction>
</comment>
<dbReference type="Proteomes" id="UP000001062">
    <property type="component" value="Chromosome"/>
</dbReference>
<dbReference type="HOGENOM" id="CLU_057426_1_1_6"/>
<dbReference type="eggNOG" id="COG0368">
    <property type="taxonomic scope" value="Bacteria"/>
</dbReference>
<organism evidence="20 21">
    <name type="scientific">Marinomonas mediterranea (strain ATCC 700492 / JCM 21426 / NBRC 103028 / MMB-1)</name>
    <dbReference type="NCBI Taxonomy" id="717774"/>
    <lineage>
        <taxon>Bacteria</taxon>
        <taxon>Pseudomonadati</taxon>
        <taxon>Pseudomonadota</taxon>
        <taxon>Gammaproteobacteria</taxon>
        <taxon>Oceanospirillales</taxon>
        <taxon>Oceanospirillaceae</taxon>
        <taxon>Marinomonas</taxon>
    </lineage>
</organism>
<dbReference type="HAMAP" id="MF_00719">
    <property type="entry name" value="CobS"/>
    <property type="match status" value="1"/>
</dbReference>
<dbReference type="Pfam" id="PF02654">
    <property type="entry name" value="CobS"/>
    <property type="match status" value="1"/>
</dbReference>
<evidence type="ECO:0000256" key="16">
    <source>
        <dbReference type="ARBA" id="ARBA00032853"/>
    </source>
</evidence>
<comment type="similarity">
    <text evidence="4 19">Belongs to the CobS family.</text>
</comment>
<evidence type="ECO:0000256" key="7">
    <source>
        <dbReference type="ARBA" id="ARBA00022475"/>
    </source>
</evidence>
<evidence type="ECO:0000256" key="3">
    <source>
        <dbReference type="ARBA" id="ARBA00004663"/>
    </source>
</evidence>
<evidence type="ECO:0000256" key="18">
    <source>
        <dbReference type="ARBA" id="ARBA00049504"/>
    </source>
</evidence>
<keyword evidence="19" id="KW-0997">Cell inner membrane</keyword>
<dbReference type="PANTHER" id="PTHR34148:SF1">
    <property type="entry name" value="ADENOSYLCOBINAMIDE-GDP RIBAZOLETRANSFERASE"/>
    <property type="match status" value="1"/>
</dbReference>
<protein>
    <recommendedName>
        <fullName evidence="6 19">Adenosylcobinamide-GDP ribazoletransferase</fullName>
        <ecNumber evidence="5 19">2.7.8.26</ecNumber>
    </recommendedName>
    <alternativeName>
        <fullName evidence="16 19">Cobalamin synthase</fullName>
    </alternativeName>
    <alternativeName>
        <fullName evidence="15 19">Cobalamin-5'-phosphate synthase</fullName>
    </alternativeName>
</protein>
<dbReference type="OrthoDB" id="9794626at2"/>
<dbReference type="InterPro" id="IPR003805">
    <property type="entry name" value="CobS"/>
</dbReference>
<evidence type="ECO:0000256" key="9">
    <source>
        <dbReference type="ARBA" id="ARBA00022679"/>
    </source>
</evidence>
<evidence type="ECO:0000256" key="1">
    <source>
        <dbReference type="ARBA" id="ARBA00001946"/>
    </source>
</evidence>
<evidence type="ECO:0000256" key="12">
    <source>
        <dbReference type="ARBA" id="ARBA00022989"/>
    </source>
</evidence>
<evidence type="ECO:0000256" key="4">
    <source>
        <dbReference type="ARBA" id="ARBA00010561"/>
    </source>
</evidence>
<evidence type="ECO:0000313" key="20">
    <source>
        <dbReference type="EMBL" id="ADZ92380.1"/>
    </source>
</evidence>
<comment type="catalytic activity">
    <reaction evidence="17 19">
        <text>alpha-ribazole + adenosylcob(III)inamide-GDP = adenosylcob(III)alamin + GMP + H(+)</text>
        <dbReference type="Rhea" id="RHEA:16049"/>
        <dbReference type="ChEBI" id="CHEBI:10329"/>
        <dbReference type="ChEBI" id="CHEBI:15378"/>
        <dbReference type="ChEBI" id="CHEBI:18408"/>
        <dbReference type="ChEBI" id="CHEBI:58115"/>
        <dbReference type="ChEBI" id="CHEBI:60487"/>
        <dbReference type="EC" id="2.7.8.26"/>
    </reaction>
</comment>
<reference evidence="20 21" key="1">
    <citation type="journal article" date="2012" name="Stand. Genomic Sci.">
        <title>Complete genome sequence of the melanogenic marine bacterium Marinomonas mediterranea type strain (MMB-1(T)).</title>
        <authorList>
            <person name="Lucas-Elio P."/>
            <person name="Goodwin L."/>
            <person name="Woyke T."/>
            <person name="Pitluck S."/>
            <person name="Nolan M."/>
            <person name="Kyrpides N.C."/>
            <person name="Detter J.C."/>
            <person name="Copeland A."/>
            <person name="Teshima H."/>
            <person name="Bruce D."/>
            <person name="Detter C."/>
            <person name="Tapia R."/>
            <person name="Han S."/>
            <person name="Land M.L."/>
            <person name="Ivanova N."/>
            <person name="Mikhailova N."/>
            <person name="Johnston A.W."/>
            <person name="Sanchez-Amat A."/>
        </authorList>
    </citation>
    <scope>NUCLEOTIDE SEQUENCE [LARGE SCALE GENOMIC DNA]</scope>
    <source>
        <strain evidence="21">ATCC 700492 / JCM 21426 / NBRC 103028 / MMB-1</strain>
    </source>
</reference>
<evidence type="ECO:0000256" key="8">
    <source>
        <dbReference type="ARBA" id="ARBA00022573"/>
    </source>
</evidence>
<evidence type="ECO:0000256" key="17">
    <source>
        <dbReference type="ARBA" id="ARBA00048623"/>
    </source>
</evidence>
<evidence type="ECO:0000256" key="2">
    <source>
        <dbReference type="ARBA" id="ARBA00004651"/>
    </source>
</evidence>
<accession>F2K2Z1</accession>
<evidence type="ECO:0000313" key="21">
    <source>
        <dbReference type="Proteomes" id="UP000001062"/>
    </source>
</evidence>